<organism evidence="1 2">
    <name type="scientific">Cryptolaemus montrouzieri</name>
    <dbReference type="NCBI Taxonomy" id="559131"/>
    <lineage>
        <taxon>Eukaryota</taxon>
        <taxon>Metazoa</taxon>
        <taxon>Ecdysozoa</taxon>
        <taxon>Arthropoda</taxon>
        <taxon>Hexapoda</taxon>
        <taxon>Insecta</taxon>
        <taxon>Pterygota</taxon>
        <taxon>Neoptera</taxon>
        <taxon>Endopterygota</taxon>
        <taxon>Coleoptera</taxon>
        <taxon>Polyphaga</taxon>
        <taxon>Cucujiformia</taxon>
        <taxon>Coccinelloidea</taxon>
        <taxon>Coccinellidae</taxon>
        <taxon>Scymninae</taxon>
        <taxon>Scymnini</taxon>
        <taxon>Cryptolaemus</taxon>
    </lineage>
</organism>
<dbReference type="EMBL" id="JABFTP020000185">
    <property type="protein sequence ID" value="KAL3287081.1"/>
    <property type="molecule type" value="Genomic_DNA"/>
</dbReference>
<proteinExistence type="predicted"/>
<sequence length="104" mass="12080">MKNTNTCDSIDIKNNILSEESVTHNTHSQETLLEEKLMIKVEPKIDIHEQVDIWNSNNKALNSTNYEFDFGYLKAEYEAIDVEQDLPKILSTEYIGKKFDITIQ</sequence>
<keyword evidence="2" id="KW-1185">Reference proteome</keyword>
<evidence type="ECO:0000313" key="2">
    <source>
        <dbReference type="Proteomes" id="UP001516400"/>
    </source>
</evidence>
<evidence type="ECO:0000313" key="1">
    <source>
        <dbReference type="EMBL" id="KAL3287081.1"/>
    </source>
</evidence>
<accession>A0ABD2P8P8</accession>
<name>A0ABD2P8P8_9CUCU</name>
<protein>
    <submittedName>
        <fullName evidence="1">Uncharacterized protein</fullName>
    </submittedName>
</protein>
<comment type="caution">
    <text evidence="1">The sequence shown here is derived from an EMBL/GenBank/DDBJ whole genome shotgun (WGS) entry which is preliminary data.</text>
</comment>
<gene>
    <name evidence="1" type="ORF">HHI36_001566</name>
</gene>
<dbReference type="AlphaFoldDB" id="A0ABD2P8P8"/>
<reference evidence="1 2" key="1">
    <citation type="journal article" date="2021" name="BMC Biol.">
        <title>Horizontally acquired antibacterial genes associated with adaptive radiation of ladybird beetles.</title>
        <authorList>
            <person name="Li H.S."/>
            <person name="Tang X.F."/>
            <person name="Huang Y.H."/>
            <person name="Xu Z.Y."/>
            <person name="Chen M.L."/>
            <person name="Du X.Y."/>
            <person name="Qiu B.Y."/>
            <person name="Chen P.T."/>
            <person name="Zhang W."/>
            <person name="Slipinski A."/>
            <person name="Escalona H.E."/>
            <person name="Waterhouse R.M."/>
            <person name="Zwick A."/>
            <person name="Pang H."/>
        </authorList>
    </citation>
    <scope>NUCLEOTIDE SEQUENCE [LARGE SCALE GENOMIC DNA]</scope>
    <source>
        <strain evidence="1">SYSU2018</strain>
    </source>
</reference>
<dbReference type="Proteomes" id="UP001516400">
    <property type="component" value="Unassembled WGS sequence"/>
</dbReference>